<dbReference type="AlphaFoldDB" id="A0A225V0X2"/>
<dbReference type="GO" id="GO:0005576">
    <property type="term" value="C:extracellular region"/>
    <property type="evidence" value="ECO:0007669"/>
    <property type="project" value="UniProtKB-SubCell"/>
</dbReference>
<dbReference type="OrthoDB" id="112923at2759"/>
<evidence type="ECO:0000313" key="9">
    <source>
        <dbReference type="EMBL" id="OWY99100.1"/>
    </source>
</evidence>
<feature type="domain" description="RxLR effector PexRD54 WY" evidence="8">
    <location>
        <begin position="428"/>
        <end position="465"/>
    </location>
</feature>
<name>A0A225V0X2_9STRA</name>
<accession>A0A225V0X2</accession>
<dbReference type="GO" id="GO:0043657">
    <property type="term" value="C:host cell"/>
    <property type="evidence" value="ECO:0007669"/>
    <property type="project" value="UniProtKB-SubCell"/>
</dbReference>
<gene>
    <name evidence="9" type="ORF">PHMEG_00029965</name>
</gene>
<evidence type="ECO:0000256" key="1">
    <source>
        <dbReference type="ARBA" id="ARBA00004340"/>
    </source>
</evidence>
<feature type="signal peptide" evidence="7">
    <location>
        <begin position="1"/>
        <end position="25"/>
    </location>
</feature>
<evidence type="ECO:0000256" key="3">
    <source>
        <dbReference type="ARBA" id="ARBA00010400"/>
    </source>
</evidence>
<keyword evidence="5 7" id="KW-0732">Signal</keyword>
<dbReference type="InterPro" id="IPR054463">
    <property type="entry name" value="PexRD54_WY"/>
</dbReference>
<feature type="chain" id="PRO_5012443334" evidence="7">
    <location>
        <begin position="26"/>
        <end position="572"/>
    </location>
</feature>
<evidence type="ECO:0000313" key="10">
    <source>
        <dbReference type="Proteomes" id="UP000198211"/>
    </source>
</evidence>
<organism evidence="9 10">
    <name type="scientific">Phytophthora megakarya</name>
    <dbReference type="NCBI Taxonomy" id="4795"/>
    <lineage>
        <taxon>Eukaryota</taxon>
        <taxon>Sar</taxon>
        <taxon>Stramenopiles</taxon>
        <taxon>Oomycota</taxon>
        <taxon>Peronosporomycetes</taxon>
        <taxon>Peronosporales</taxon>
        <taxon>Peronosporaceae</taxon>
        <taxon>Phytophthora</taxon>
    </lineage>
</organism>
<evidence type="ECO:0000256" key="2">
    <source>
        <dbReference type="ARBA" id="ARBA00004613"/>
    </source>
</evidence>
<protein>
    <submittedName>
        <fullName evidence="9">Avirulence (Avh) protein</fullName>
    </submittedName>
</protein>
<dbReference type="Pfam" id="PF22748">
    <property type="entry name" value="PexRD54_WY"/>
    <property type="match status" value="1"/>
</dbReference>
<keyword evidence="4" id="KW-0964">Secreted</keyword>
<evidence type="ECO:0000259" key="8">
    <source>
        <dbReference type="Pfam" id="PF22748"/>
    </source>
</evidence>
<dbReference type="EMBL" id="NBNE01008793">
    <property type="protein sequence ID" value="OWY99100.1"/>
    <property type="molecule type" value="Genomic_DNA"/>
</dbReference>
<comment type="subcellular location">
    <subcellularLocation>
        <location evidence="1">Host cell</location>
    </subcellularLocation>
    <subcellularLocation>
        <location evidence="2">Secreted</location>
    </subcellularLocation>
</comment>
<keyword evidence="10" id="KW-1185">Reference proteome</keyword>
<keyword evidence="6" id="KW-0843">Virulence</keyword>
<dbReference type="Proteomes" id="UP000198211">
    <property type="component" value="Unassembled WGS sequence"/>
</dbReference>
<evidence type="ECO:0000256" key="5">
    <source>
        <dbReference type="ARBA" id="ARBA00022729"/>
    </source>
</evidence>
<comment type="caution">
    <text evidence="9">The sequence shown here is derived from an EMBL/GenBank/DDBJ whole genome shotgun (WGS) entry which is preliminary data.</text>
</comment>
<proteinExistence type="inferred from homology"/>
<reference evidence="10" key="1">
    <citation type="submission" date="2017-03" db="EMBL/GenBank/DDBJ databases">
        <title>Phytopthora megakarya and P. palmivora, two closely related causual agents of cacao black pod achieved similar genome size and gene model numbers by different mechanisms.</title>
        <authorList>
            <person name="Ali S."/>
            <person name="Shao J."/>
            <person name="Larry D.J."/>
            <person name="Kronmiller B."/>
            <person name="Shen D."/>
            <person name="Strem M.D."/>
            <person name="Melnick R.L."/>
            <person name="Guiltinan M.J."/>
            <person name="Tyler B.M."/>
            <person name="Meinhardt L.W."/>
            <person name="Bailey B.A."/>
        </authorList>
    </citation>
    <scope>NUCLEOTIDE SEQUENCE [LARGE SCALE GENOMIC DNA]</scope>
    <source>
        <strain evidence="10">zdho120</strain>
    </source>
</reference>
<evidence type="ECO:0000256" key="6">
    <source>
        <dbReference type="ARBA" id="ARBA00023026"/>
    </source>
</evidence>
<evidence type="ECO:0000256" key="7">
    <source>
        <dbReference type="SAM" id="SignalP"/>
    </source>
</evidence>
<evidence type="ECO:0000256" key="4">
    <source>
        <dbReference type="ARBA" id="ARBA00022525"/>
    </source>
</evidence>
<sequence length="572" mass="66539">MRLPRFVVLALVTFLVDIKAPLTAALSKVLAHSLTDHWRHSPTRRLIRFTPDEERGITVPTDELANLLKKGESADAVFKLMTLDKVGDDLLNSPQLTTWITYMMDYNAMYPKNKQISLISILRKNYPDEDLIRIIETAKKVPSTEGMASNLQLELTQKWLTKGISPGVIFKAMALDKVGDDLLNSPKLTTWITYMKDYNAKYPKNRPISLFSTLMKNYPDDDLVRIMEKARKVSSTKAMAERFQLELVHKWLAEMKTPQDIFTKLRIEDVGNHLFKSPRLELWVKYVDNYNKNSPDKDKVNLMTILKTIYMYNDENMVNLLIEGKKVAATKKLATRVQTYQMSFWLGERKPPSKVFELLKLNEAKDASLLENTFFKAWFQYSFDFRSAQISTLKKYYTDDVIADIIIKAREISGMDDIAQRLHTQQFAYWLASRRSPDALFSQLYLGKTSALFENPRFFLWIDYVSYFSDRSPKLRVDMLTILTVLSQKIGEEKMIRTLMAATHSPVRRTKSTAIELLKAQFKQWLEKNTDPLRVHYLVRGNENPANALVYKQYKIAYTSYFQNRKNRPRNS</sequence>
<comment type="similarity">
    <text evidence="3">Belongs to the RxLR effector family.</text>
</comment>